<accession>A0A6A8A848</accession>
<dbReference type="Proteomes" id="UP000435138">
    <property type="component" value="Unassembled WGS sequence"/>
</dbReference>
<comment type="caution">
    <text evidence="2">The sequence shown here is derived from an EMBL/GenBank/DDBJ whole genome shotgun (WGS) entry which is preliminary data.</text>
</comment>
<dbReference type="PROSITE" id="PS51257">
    <property type="entry name" value="PROKAR_LIPOPROTEIN"/>
    <property type="match status" value="1"/>
</dbReference>
<evidence type="ECO:0000313" key="2">
    <source>
        <dbReference type="EMBL" id="MQY47435.1"/>
    </source>
</evidence>
<feature type="signal peptide" evidence="1">
    <location>
        <begin position="1"/>
        <end position="20"/>
    </location>
</feature>
<dbReference type="AlphaFoldDB" id="A0A6A8A848"/>
<evidence type="ECO:0000313" key="3">
    <source>
        <dbReference type="Proteomes" id="UP000435138"/>
    </source>
</evidence>
<dbReference type="PIRSF" id="PIRSF002721">
    <property type="entry name" value="Surface_antigen_Rickettsia"/>
    <property type="match status" value="1"/>
</dbReference>
<feature type="chain" id="PRO_5025575117" description="Surface antigen" evidence="1">
    <location>
        <begin position="21"/>
        <end position="134"/>
    </location>
</feature>
<evidence type="ECO:0000256" key="1">
    <source>
        <dbReference type="SAM" id="SignalP"/>
    </source>
</evidence>
<proteinExistence type="predicted"/>
<gene>
    <name evidence="2" type="ORF">GAO09_15480</name>
</gene>
<name>A0A6A8A848_9HYPH</name>
<sequence length="134" mass="13959">MRFHFARIAVSSLFSAGLLAGCSTTGSGARVSSASYIAALQGGVVSRSGIEVDNSDKQRALEAEYRALEGSPGGQPVVWAGSGIKGQVVANAPFQVGAQNCRQYMHTITPDGRAEVKTRGTACRNADGTWTPLN</sequence>
<dbReference type="RefSeq" id="WP_153354921.1">
    <property type="nucleotide sequence ID" value="NZ_JAYKOO010000007.1"/>
</dbReference>
<dbReference type="EMBL" id="WIXI01000045">
    <property type="protein sequence ID" value="MQY47435.1"/>
    <property type="molecule type" value="Genomic_DNA"/>
</dbReference>
<keyword evidence="3" id="KW-1185">Reference proteome</keyword>
<evidence type="ECO:0008006" key="4">
    <source>
        <dbReference type="Google" id="ProtNLM"/>
    </source>
</evidence>
<reference evidence="2 3" key="1">
    <citation type="submission" date="2019-11" db="EMBL/GenBank/DDBJ databases">
        <title>Genome analysis of Rhizobacterium cereale a novel genus and species isolated from maize roots in North Spain.</title>
        <authorList>
            <person name="Menendez E."/>
            <person name="Flores-Felix J.D."/>
            <person name="Ramirez-Bahena M.-H."/>
            <person name="Igual J.M."/>
            <person name="Garcia-Fraile P."/>
            <person name="Peix A."/>
            <person name="Velazquez E."/>
        </authorList>
    </citation>
    <scope>NUCLEOTIDE SEQUENCE [LARGE SCALE GENOMIC DNA]</scope>
    <source>
        <strain evidence="2 3">RZME27</strain>
    </source>
</reference>
<protein>
    <recommendedName>
        <fullName evidence="4">Surface antigen</fullName>
    </recommendedName>
</protein>
<dbReference type="InterPro" id="IPR016364">
    <property type="entry name" value="Surface_antigen_Rickettsia"/>
</dbReference>
<keyword evidence="1" id="KW-0732">Signal</keyword>
<organism evidence="2 3">
    <name type="scientific">Endobacterium cereale</name>
    <dbReference type="NCBI Taxonomy" id="2663029"/>
    <lineage>
        <taxon>Bacteria</taxon>
        <taxon>Pseudomonadati</taxon>
        <taxon>Pseudomonadota</taxon>
        <taxon>Alphaproteobacteria</taxon>
        <taxon>Hyphomicrobiales</taxon>
        <taxon>Rhizobiaceae</taxon>
        <taxon>Endobacterium</taxon>
    </lineage>
</organism>